<dbReference type="GO" id="GO:0008654">
    <property type="term" value="P:phospholipid biosynthetic process"/>
    <property type="evidence" value="ECO:0007669"/>
    <property type="project" value="UniProtKB-KW"/>
</dbReference>
<keyword evidence="3" id="KW-0808">Transferase</keyword>
<evidence type="ECO:0000256" key="3">
    <source>
        <dbReference type="ARBA" id="ARBA00022679"/>
    </source>
</evidence>
<evidence type="ECO:0000256" key="9">
    <source>
        <dbReference type="ARBA" id="ARBA00023264"/>
    </source>
</evidence>
<dbReference type="Proteomes" id="UP001200513">
    <property type="component" value="Chromosome"/>
</dbReference>
<evidence type="ECO:0000256" key="6">
    <source>
        <dbReference type="ARBA" id="ARBA00023098"/>
    </source>
</evidence>
<keyword evidence="1" id="KW-1003">Cell membrane</keyword>
<organism evidence="11">
    <name type="scientific">Candidatus Heimdallarchaeum endolithica</name>
    <dbReference type="NCBI Taxonomy" id="2876572"/>
    <lineage>
        <taxon>Archaea</taxon>
        <taxon>Promethearchaeati</taxon>
        <taxon>Candidatus Heimdallarchaeota</taxon>
        <taxon>Candidatus Heimdallarchaeia (ex Rinke et al. 2021) (nom. nud.)</taxon>
        <taxon>Candidatus Heimdallarchaeales</taxon>
        <taxon>Candidatus Heimdallarchaeaceae</taxon>
        <taxon>Candidatus Heimdallarchaeum</taxon>
    </lineage>
</organism>
<keyword evidence="7 10" id="KW-0472">Membrane</keyword>
<feature type="transmembrane region" description="Helical" evidence="10">
    <location>
        <begin position="92"/>
        <end position="109"/>
    </location>
</feature>
<evidence type="ECO:0000313" key="11">
    <source>
        <dbReference type="EMBL" id="UJG44886.1"/>
    </source>
</evidence>
<evidence type="ECO:0000256" key="7">
    <source>
        <dbReference type="ARBA" id="ARBA00023136"/>
    </source>
</evidence>
<dbReference type="PANTHER" id="PTHR30309:SF0">
    <property type="entry name" value="GLYCEROL-3-PHOSPHATE ACYLTRANSFERASE-RELATED"/>
    <property type="match status" value="1"/>
</dbReference>
<accession>A0A9Y1BTU9</accession>
<dbReference type="PANTHER" id="PTHR30309">
    <property type="entry name" value="INNER MEMBRANE PROTEIN YGIH"/>
    <property type="match status" value="1"/>
</dbReference>
<evidence type="ECO:0000256" key="8">
    <source>
        <dbReference type="ARBA" id="ARBA00023209"/>
    </source>
</evidence>
<feature type="transmembrane region" description="Helical" evidence="10">
    <location>
        <begin position="176"/>
        <end position="200"/>
    </location>
</feature>
<evidence type="ECO:0000256" key="5">
    <source>
        <dbReference type="ARBA" id="ARBA00022989"/>
    </source>
</evidence>
<keyword evidence="4 10" id="KW-0812">Transmembrane</keyword>
<sequence>MGYLVDYVFVFFIAYIVGSIPFSWIIVKLKTGKDLRNIGSKNVGGRNVYRATGSLKWALFAGLLDVSRSFLAIFIPYILIKHPVSFVGLTDGKFLLTVAGIAAVVGHNWPLFLGSHGGRGITVIVGTMILVNPALIAVWLILWPIVIIFVGYAALTYIATTLLVATFALFLPEIWLMPWISMSRLEIALILYGIAFLMMTRQVDNIKKFRTGELEKIKLLRALKKESKISEEMLK</sequence>
<evidence type="ECO:0000256" key="4">
    <source>
        <dbReference type="ARBA" id="ARBA00022692"/>
    </source>
</evidence>
<keyword evidence="2" id="KW-0444">Lipid biosynthesis</keyword>
<evidence type="ECO:0000256" key="10">
    <source>
        <dbReference type="SAM" id="Phobius"/>
    </source>
</evidence>
<dbReference type="EMBL" id="CP084167">
    <property type="protein sequence ID" value="UJG44886.1"/>
    <property type="molecule type" value="Genomic_DNA"/>
</dbReference>
<evidence type="ECO:0000256" key="1">
    <source>
        <dbReference type="ARBA" id="ARBA00022475"/>
    </source>
</evidence>
<dbReference type="SMART" id="SM01207">
    <property type="entry name" value="G3P_acyltransf"/>
    <property type="match status" value="1"/>
</dbReference>
<gene>
    <name evidence="11" type="ORF">K9W46_06805</name>
</gene>
<feature type="transmembrane region" description="Helical" evidence="10">
    <location>
        <begin position="121"/>
        <end position="142"/>
    </location>
</feature>
<protein>
    <submittedName>
        <fullName evidence="11">Glycerol-3-phosphate acyltransferase</fullName>
    </submittedName>
</protein>
<feature type="transmembrane region" description="Helical" evidence="10">
    <location>
        <begin position="7"/>
        <end position="27"/>
    </location>
</feature>
<keyword evidence="5 10" id="KW-1133">Transmembrane helix</keyword>
<name>A0A9Y1BTU9_9ARCH</name>
<dbReference type="Pfam" id="PF02660">
    <property type="entry name" value="G3P_acyltransf"/>
    <property type="match status" value="1"/>
</dbReference>
<dbReference type="HAMAP" id="MF_01043">
    <property type="entry name" value="PlsY"/>
    <property type="match status" value="1"/>
</dbReference>
<reference evidence="11" key="1">
    <citation type="journal article" date="2022" name="Nat. Microbiol.">
        <title>Unique mobile elements and scalable gene flow at the prokaryote-eukaryote boundary revealed by circularized Asgard archaea genomes.</title>
        <authorList>
            <person name="Wu F."/>
            <person name="Speth D.R."/>
            <person name="Philosof A."/>
            <person name="Cremiere A."/>
            <person name="Narayanan A."/>
            <person name="Barco R.A."/>
            <person name="Connon S.A."/>
            <person name="Amend J.P."/>
            <person name="Antoshechkin I.A."/>
            <person name="Orphan V.J."/>
        </authorList>
    </citation>
    <scope>NUCLEOTIDE SEQUENCE</scope>
    <source>
        <strain evidence="11">PR6</strain>
    </source>
</reference>
<dbReference type="InterPro" id="IPR003811">
    <property type="entry name" value="G3P_acylTferase_PlsY"/>
</dbReference>
<evidence type="ECO:0000256" key="2">
    <source>
        <dbReference type="ARBA" id="ARBA00022516"/>
    </source>
</evidence>
<dbReference type="GO" id="GO:0005886">
    <property type="term" value="C:plasma membrane"/>
    <property type="evidence" value="ECO:0007669"/>
    <property type="project" value="InterPro"/>
</dbReference>
<proteinExistence type="inferred from homology"/>
<feature type="transmembrane region" description="Helical" evidence="10">
    <location>
        <begin position="57"/>
        <end position="80"/>
    </location>
</feature>
<keyword evidence="11" id="KW-0012">Acyltransferase</keyword>
<dbReference type="GO" id="GO:0043772">
    <property type="term" value="F:acyl-phosphate glycerol-3-phosphate acyltransferase activity"/>
    <property type="evidence" value="ECO:0007669"/>
    <property type="project" value="InterPro"/>
</dbReference>
<keyword evidence="9" id="KW-1208">Phospholipid metabolism</keyword>
<keyword evidence="8" id="KW-0594">Phospholipid biosynthesis</keyword>
<feature type="transmembrane region" description="Helical" evidence="10">
    <location>
        <begin position="149"/>
        <end position="170"/>
    </location>
</feature>
<dbReference type="AlphaFoldDB" id="A0A9Y1BTU9"/>
<keyword evidence="6" id="KW-0443">Lipid metabolism</keyword>